<organism evidence="2 3">
    <name type="scientific">Neolewinella aurantiaca</name>
    <dbReference type="NCBI Taxonomy" id="2602767"/>
    <lineage>
        <taxon>Bacteria</taxon>
        <taxon>Pseudomonadati</taxon>
        <taxon>Bacteroidota</taxon>
        <taxon>Saprospiria</taxon>
        <taxon>Saprospirales</taxon>
        <taxon>Lewinellaceae</taxon>
        <taxon>Neolewinella</taxon>
    </lineage>
</organism>
<feature type="signal peptide" evidence="1">
    <location>
        <begin position="1"/>
        <end position="18"/>
    </location>
</feature>
<dbReference type="EMBL" id="VOXD01000032">
    <property type="protein sequence ID" value="TXF87724.1"/>
    <property type="molecule type" value="Genomic_DNA"/>
</dbReference>
<dbReference type="OrthoDB" id="1492678at2"/>
<sequence length="139" mass="15890">MRFLLTLAILACAALSFAQDPADIYHKTVDLDDINQISFDVYKDDQLEIKSWPGDDILIETSVKLNNGEPHILKFFLGKKRWDLAEQVSGDQLVLESVDKQRRVVQGTEFSTSETVSIVVYMPEDFSESGDRTYKRQSR</sequence>
<comment type="caution">
    <text evidence="2">The sequence shown here is derived from an EMBL/GenBank/DDBJ whole genome shotgun (WGS) entry which is preliminary data.</text>
</comment>
<keyword evidence="3" id="KW-1185">Reference proteome</keyword>
<name>A0A5C7FDY3_9BACT</name>
<reference evidence="2 3" key="1">
    <citation type="submission" date="2019-08" db="EMBL/GenBank/DDBJ databases">
        <title>Lewinella sp. strain SSH13 Genome sequencing and assembly.</title>
        <authorList>
            <person name="Kim I."/>
        </authorList>
    </citation>
    <scope>NUCLEOTIDE SEQUENCE [LARGE SCALE GENOMIC DNA]</scope>
    <source>
        <strain evidence="2 3">SSH13</strain>
    </source>
</reference>
<evidence type="ECO:0000256" key="1">
    <source>
        <dbReference type="SAM" id="SignalP"/>
    </source>
</evidence>
<proteinExistence type="predicted"/>
<dbReference type="AlphaFoldDB" id="A0A5C7FDY3"/>
<feature type="chain" id="PRO_5022996261" evidence="1">
    <location>
        <begin position="19"/>
        <end position="139"/>
    </location>
</feature>
<dbReference type="Proteomes" id="UP000321907">
    <property type="component" value="Unassembled WGS sequence"/>
</dbReference>
<dbReference type="RefSeq" id="WP_147932057.1">
    <property type="nucleotide sequence ID" value="NZ_VOXD01000032.1"/>
</dbReference>
<accession>A0A5C7FDY3</accession>
<evidence type="ECO:0000313" key="2">
    <source>
        <dbReference type="EMBL" id="TXF87724.1"/>
    </source>
</evidence>
<evidence type="ECO:0000313" key="3">
    <source>
        <dbReference type="Proteomes" id="UP000321907"/>
    </source>
</evidence>
<keyword evidence="1" id="KW-0732">Signal</keyword>
<protein>
    <submittedName>
        <fullName evidence="2">Uncharacterized protein</fullName>
    </submittedName>
</protein>
<gene>
    <name evidence="2" type="ORF">FUA23_17475</name>
</gene>